<dbReference type="GO" id="GO:0000155">
    <property type="term" value="F:phosphorelay sensor kinase activity"/>
    <property type="evidence" value="ECO:0007669"/>
    <property type="project" value="InterPro"/>
</dbReference>
<dbReference type="SUPFAM" id="SSF55874">
    <property type="entry name" value="ATPase domain of HSP90 chaperone/DNA topoisomerase II/histidine kinase"/>
    <property type="match status" value="1"/>
</dbReference>
<dbReference type="InterPro" id="IPR019734">
    <property type="entry name" value="TPR_rpt"/>
</dbReference>
<keyword evidence="7" id="KW-0067">ATP-binding</keyword>
<keyword evidence="14" id="KW-1185">Reference proteome</keyword>
<accession>A0A929PXQ2</accession>
<dbReference type="GO" id="GO:0046983">
    <property type="term" value="F:protein dimerization activity"/>
    <property type="evidence" value="ECO:0007669"/>
    <property type="project" value="InterPro"/>
</dbReference>
<keyword evidence="8" id="KW-0902">Two-component regulatory system</keyword>
<evidence type="ECO:0000256" key="3">
    <source>
        <dbReference type="ARBA" id="ARBA00022553"/>
    </source>
</evidence>
<dbReference type="PROSITE" id="PS50109">
    <property type="entry name" value="HIS_KIN"/>
    <property type="match status" value="1"/>
</dbReference>
<reference evidence="13" key="1">
    <citation type="submission" date="2020-10" db="EMBL/GenBank/DDBJ databases">
        <title>Mucilaginibacter mali sp. nov., isolated from rhizosphere soil of apple orchard.</title>
        <authorList>
            <person name="Lee J.-S."/>
            <person name="Kim H.S."/>
            <person name="Kim J.-S."/>
        </authorList>
    </citation>
    <scope>NUCLEOTIDE SEQUENCE</scope>
    <source>
        <strain evidence="13">KCTC 22746</strain>
    </source>
</reference>
<dbReference type="InterPro" id="IPR050482">
    <property type="entry name" value="Sensor_HK_TwoCompSys"/>
</dbReference>
<keyword evidence="11" id="KW-0812">Transmembrane</keyword>
<dbReference type="InterPro" id="IPR036890">
    <property type="entry name" value="HATPase_C_sf"/>
</dbReference>
<dbReference type="Gene3D" id="1.20.5.1930">
    <property type="match status" value="1"/>
</dbReference>
<name>A0A929PXQ2_9SPHI</name>
<dbReference type="AlphaFoldDB" id="A0A929PXQ2"/>
<comment type="caution">
    <text evidence="13">The sequence shown here is derived from an EMBL/GenBank/DDBJ whole genome shotgun (WGS) entry which is preliminary data.</text>
</comment>
<dbReference type="Gene3D" id="3.30.565.10">
    <property type="entry name" value="Histidine kinase-like ATPase, C-terminal domain"/>
    <property type="match status" value="1"/>
</dbReference>
<keyword evidence="5" id="KW-0547">Nucleotide-binding</keyword>
<dbReference type="PROSITE" id="PS50293">
    <property type="entry name" value="TPR_REGION"/>
    <property type="match status" value="1"/>
</dbReference>
<comment type="catalytic activity">
    <reaction evidence="1">
        <text>ATP + protein L-histidine = ADP + protein N-phospho-L-histidine.</text>
        <dbReference type="EC" id="2.7.13.3"/>
    </reaction>
</comment>
<dbReference type="InterPro" id="IPR003594">
    <property type="entry name" value="HATPase_dom"/>
</dbReference>
<evidence type="ECO:0000256" key="8">
    <source>
        <dbReference type="ARBA" id="ARBA00023012"/>
    </source>
</evidence>
<dbReference type="EC" id="2.7.13.3" evidence="2"/>
<evidence type="ECO:0000256" key="2">
    <source>
        <dbReference type="ARBA" id="ARBA00012438"/>
    </source>
</evidence>
<dbReference type="SUPFAM" id="SSF48452">
    <property type="entry name" value="TPR-like"/>
    <property type="match status" value="2"/>
</dbReference>
<gene>
    <name evidence="13" type="ORF">IRJ16_19610</name>
</gene>
<evidence type="ECO:0000313" key="14">
    <source>
        <dbReference type="Proteomes" id="UP000622475"/>
    </source>
</evidence>
<evidence type="ECO:0000256" key="6">
    <source>
        <dbReference type="ARBA" id="ARBA00022777"/>
    </source>
</evidence>
<evidence type="ECO:0000256" key="11">
    <source>
        <dbReference type="SAM" id="Phobius"/>
    </source>
</evidence>
<evidence type="ECO:0000256" key="7">
    <source>
        <dbReference type="ARBA" id="ARBA00022840"/>
    </source>
</evidence>
<dbReference type="Pfam" id="PF13176">
    <property type="entry name" value="TPR_7"/>
    <property type="match status" value="1"/>
</dbReference>
<organism evidence="13 14">
    <name type="scientific">Mucilaginibacter myungsuensis</name>
    <dbReference type="NCBI Taxonomy" id="649104"/>
    <lineage>
        <taxon>Bacteria</taxon>
        <taxon>Pseudomonadati</taxon>
        <taxon>Bacteroidota</taxon>
        <taxon>Sphingobacteriia</taxon>
        <taxon>Sphingobacteriales</taxon>
        <taxon>Sphingobacteriaceae</taxon>
        <taxon>Mucilaginibacter</taxon>
    </lineage>
</organism>
<dbReference type="Pfam" id="PF07730">
    <property type="entry name" value="HisKA_3"/>
    <property type="match status" value="1"/>
</dbReference>
<evidence type="ECO:0000256" key="4">
    <source>
        <dbReference type="ARBA" id="ARBA00022679"/>
    </source>
</evidence>
<dbReference type="PANTHER" id="PTHR24421:SF10">
    <property type="entry name" value="NITRATE_NITRITE SENSOR PROTEIN NARQ"/>
    <property type="match status" value="1"/>
</dbReference>
<keyword evidence="6 13" id="KW-0418">Kinase</keyword>
<keyword evidence="11" id="KW-0472">Membrane</keyword>
<keyword evidence="3" id="KW-0597">Phosphoprotein</keyword>
<evidence type="ECO:0000313" key="13">
    <source>
        <dbReference type="EMBL" id="MBE9664098.1"/>
    </source>
</evidence>
<feature type="domain" description="Histidine kinase" evidence="12">
    <location>
        <begin position="491"/>
        <end position="680"/>
    </location>
</feature>
<dbReference type="EMBL" id="JADFFL010000009">
    <property type="protein sequence ID" value="MBE9664098.1"/>
    <property type="molecule type" value="Genomic_DNA"/>
</dbReference>
<feature type="repeat" description="TPR" evidence="9">
    <location>
        <begin position="199"/>
        <end position="232"/>
    </location>
</feature>
<dbReference type="CDD" id="cd16917">
    <property type="entry name" value="HATPase_UhpB-NarQ-NarX-like"/>
    <property type="match status" value="1"/>
</dbReference>
<dbReference type="PANTHER" id="PTHR24421">
    <property type="entry name" value="NITRATE/NITRITE SENSOR PROTEIN NARX-RELATED"/>
    <property type="match status" value="1"/>
</dbReference>
<dbReference type="GO" id="GO:0016020">
    <property type="term" value="C:membrane"/>
    <property type="evidence" value="ECO:0007669"/>
    <property type="project" value="InterPro"/>
</dbReference>
<evidence type="ECO:0000256" key="1">
    <source>
        <dbReference type="ARBA" id="ARBA00000085"/>
    </source>
</evidence>
<keyword evidence="9" id="KW-0802">TPR repeat</keyword>
<evidence type="ECO:0000256" key="9">
    <source>
        <dbReference type="PROSITE-ProRule" id="PRU00339"/>
    </source>
</evidence>
<dbReference type="Gene3D" id="1.25.40.10">
    <property type="entry name" value="Tetratricopeptide repeat domain"/>
    <property type="match status" value="3"/>
</dbReference>
<feature type="coiled-coil region" evidence="10">
    <location>
        <begin position="415"/>
        <end position="478"/>
    </location>
</feature>
<proteinExistence type="predicted"/>
<protein>
    <recommendedName>
        <fullName evidence="2">histidine kinase</fullName>
        <ecNumber evidence="2">2.7.13.3</ecNumber>
    </recommendedName>
</protein>
<keyword evidence="4" id="KW-0808">Transferase</keyword>
<dbReference type="InterPro" id="IPR011712">
    <property type="entry name" value="Sig_transdc_His_kin_sub3_dim/P"/>
</dbReference>
<keyword evidence="11" id="KW-1133">Transmembrane helix</keyword>
<evidence type="ECO:0000256" key="10">
    <source>
        <dbReference type="SAM" id="Coils"/>
    </source>
</evidence>
<feature type="transmembrane region" description="Helical" evidence="11">
    <location>
        <begin position="437"/>
        <end position="456"/>
    </location>
</feature>
<dbReference type="PROSITE" id="PS50005">
    <property type="entry name" value="TPR"/>
    <property type="match status" value="1"/>
</dbReference>
<evidence type="ECO:0000256" key="5">
    <source>
        <dbReference type="ARBA" id="ARBA00022741"/>
    </source>
</evidence>
<evidence type="ECO:0000259" key="12">
    <source>
        <dbReference type="PROSITE" id="PS50109"/>
    </source>
</evidence>
<dbReference type="SMART" id="SM00387">
    <property type="entry name" value="HATPase_c"/>
    <property type="match status" value="1"/>
</dbReference>
<dbReference type="SMART" id="SM00028">
    <property type="entry name" value="TPR"/>
    <property type="match status" value="6"/>
</dbReference>
<dbReference type="RefSeq" id="WP_194113342.1">
    <property type="nucleotide sequence ID" value="NZ_JADFFL010000009.1"/>
</dbReference>
<keyword evidence="10" id="KW-0175">Coiled coil</keyword>
<sequence>MIRYFALVLCFLFAVEVSAQKKVDSLRAVLTSKAADTLKIKALNDLSYELVETDTALSHNYAKQALKRSEAIDYHEGKVEAWYNIAYFYELLYKRSVAVMYYKKGIALAEQKNLIRAAATGYQDYAVVLKKDREFKKALELNLKAITLYKKIDDKPHLGIIYTNVGNCYSNMNLPEMAITYHIRSLKISQELKHNSGITKAYNNIGIVYERSGNFEKALESYLRMLEPAKAAGKKSMLAAANGNIGSAYVNLKQQAKALPYLLTAYNEHLAMADKARIALDLNNLAACYNDLQQYNKAYKASIDGLKFACEAKDTESEAYAYITAGAAMAGLKDHNKAQRLMDTAYTKSVQVGGPAVLMAMYEQTANVYRKTGDYKKVMEFTDKLISLKDSTYNAEKHAQIAALHEQYDSQHKDKIIAENALADLNNKIQISKKNRLLGGLGGSVTILLVIAGLVGRNMSLKARKLESEKALAAAEAEQGMLNEKLRISGELHDNIGSQLTFIHSSIQNIRSQEGGRDQAVLQEAEEIAVKTIRDLRQTVWFINNTTFTADDFAIRLREYVKPYLSIGSTAVNINNTVPADVQLSSAAATHLFRIVQEAINNAIKYANASQILVDMHPTEGSGGVSVIVSDDGGGFDTTVASAGFGIRSMEVRAEKAGGKLAVFSAVGKGTSVKVNIPVG</sequence>
<dbReference type="InterPro" id="IPR005467">
    <property type="entry name" value="His_kinase_dom"/>
</dbReference>
<dbReference type="GO" id="GO:0005524">
    <property type="term" value="F:ATP binding"/>
    <property type="evidence" value="ECO:0007669"/>
    <property type="project" value="UniProtKB-KW"/>
</dbReference>
<dbReference type="Proteomes" id="UP000622475">
    <property type="component" value="Unassembled WGS sequence"/>
</dbReference>
<dbReference type="Pfam" id="PF02518">
    <property type="entry name" value="HATPase_c"/>
    <property type="match status" value="1"/>
</dbReference>
<dbReference type="InterPro" id="IPR011990">
    <property type="entry name" value="TPR-like_helical_dom_sf"/>
</dbReference>